<name>A0A9Q9AVQ2_9PEZI</name>
<proteinExistence type="predicted"/>
<dbReference type="EMBL" id="CP099423">
    <property type="protein sequence ID" value="USW54068.1"/>
    <property type="molecule type" value="Genomic_DNA"/>
</dbReference>
<evidence type="ECO:0000313" key="1">
    <source>
        <dbReference type="EMBL" id="USW54068.1"/>
    </source>
</evidence>
<sequence length="263" mass="29770">MPSQAWFEPKIAHTTQALEAGDGCHPDEAKALSDYLNGTIDSPEAAREFTAPVLSDANPPQQLYRIWALLSESLVELTAEERHKTLDLMSAVQALPPSSGVDWSDLTGFASMWDTLYRLHLHGPDGWEKDVDSFSEEKMRDFRKDYDAVGTAEAEMFVQGIDAVVHENWGFKVLNLVCSERKGLDIFLSEIYAWLRFAGAELKKKVNWVQTDGNSPSPEWRSDGKTTAVHWETWKREMLKLSKDDNKLSEEGRKLAAECYKLM</sequence>
<dbReference type="Proteomes" id="UP001056384">
    <property type="component" value="Chromosome 6"/>
</dbReference>
<reference evidence="1" key="1">
    <citation type="submission" date="2022-06" db="EMBL/GenBank/DDBJ databases">
        <title>Complete genome sequences of two strains of the flax pathogen Septoria linicola.</title>
        <authorList>
            <person name="Lapalu N."/>
            <person name="Simon A."/>
            <person name="Demenou B."/>
            <person name="Paumier D."/>
            <person name="Guillot M.-P."/>
            <person name="Gout L."/>
            <person name="Valade R."/>
        </authorList>
    </citation>
    <scope>NUCLEOTIDE SEQUENCE</scope>
    <source>
        <strain evidence="1">SE15195</strain>
    </source>
</reference>
<evidence type="ECO:0000313" key="2">
    <source>
        <dbReference type="Proteomes" id="UP001056384"/>
    </source>
</evidence>
<protein>
    <submittedName>
        <fullName evidence="1">Uncharacterized protein</fullName>
    </submittedName>
</protein>
<accession>A0A9Q9AVQ2</accession>
<gene>
    <name evidence="1" type="ORF">Slin15195_G073870</name>
</gene>
<organism evidence="1 2">
    <name type="scientific">Septoria linicola</name>
    <dbReference type="NCBI Taxonomy" id="215465"/>
    <lineage>
        <taxon>Eukaryota</taxon>
        <taxon>Fungi</taxon>
        <taxon>Dikarya</taxon>
        <taxon>Ascomycota</taxon>
        <taxon>Pezizomycotina</taxon>
        <taxon>Dothideomycetes</taxon>
        <taxon>Dothideomycetidae</taxon>
        <taxon>Mycosphaerellales</taxon>
        <taxon>Mycosphaerellaceae</taxon>
        <taxon>Septoria</taxon>
    </lineage>
</organism>
<dbReference type="AlphaFoldDB" id="A0A9Q9AVQ2"/>
<keyword evidence="2" id="KW-1185">Reference proteome</keyword>